<gene>
    <name evidence="2" type="ORF">HQ497_04115</name>
</gene>
<comment type="caution">
    <text evidence="2">The sequence shown here is derived from an EMBL/GenBank/DDBJ whole genome shotgun (WGS) entry which is preliminary data.</text>
</comment>
<dbReference type="SUPFAM" id="SSF54637">
    <property type="entry name" value="Thioesterase/thiol ester dehydrase-isomerase"/>
    <property type="match status" value="1"/>
</dbReference>
<organism evidence="2 3">
    <name type="scientific">SAR86 cluster bacterium</name>
    <dbReference type="NCBI Taxonomy" id="2030880"/>
    <lineage>
        <taxon>Bacteria</taxon>
        <taxon>Pseudomonadati</taxon>
        <taxon>Pseudomonadota</taxon>
        <taxon>Gammaproteobacteria</taxon>
        <taxon>SAR86 cluster</taxon>
    </lineage>
</organism>
<protein>
    <submittedName>
        <fullName evidence="2">MaoC family dehydratase</fullName>
    </submittedName>
</protein>
<dbReference type="InterPro" id="IPR029069">
    <property type="entry name" value="HotDog_dom_sf"/>
</dbReference>
<dbReference type="CDD" id="cd03450">
    <property type="entry name" value="NodN"/>
    <property type="match status" value="1"/>
</dbReference>
<evidence type="ECO:0000259" key="1">
    <source>
        <dbReference type="Pfam" id="PF01575"/>
    </source>
</evidence>
<dbReference type="EMBL" id="JABMOJ010000147">
    <property type="protein sequence ID" value="NQV64532.1"/>
    <property type="molecule type" value="Genomic_DNA"/>
</dbReference>
<dbReference type="InterPro" id="IPR002539">
    <property type="entry name" value="MaoC-like_dom"/>
</dbReference>
<dbReference type="PANTHER" id="PTHR42993:SF1">
    <property type="entry name" value="MAOC-LIKE DEHYDRATASE DOMAIN-CONTAINING PROTEIN"/>
    <property type="match status" value="1"/>
</dbReference>
<dbReference type="PANTHER" id="PTHR42993">
    <property type="entry name" value="MAOC-LIKE DEHYDRATASE DOMAIN-CONTAINING PROTEIN"/>
    <property type="match status" value="1"/>
</dbReference>
<proteinExistence type="predicted"/>
<dbReference type="Gene3D" id="3.10.129.10">
    <property type="entry name" value="Hotdog Thioesterase"/>
    <property type="match status" value="1"/>
</dbReference>
<sequence length="152" mass="16566">MSTKIYNAPADLLGSETTQLGPTEWVLVDQQRINQFADATGDHQWIHVDEARAATGAYGATIAHGYLTLSMANYFLPQMLRVENISMGVNYGAENLRFPAVVKVNSLVRGVGEIIKVDSAKGGIRAVVRIKIEVQGGERPACVLDTISIYYP</sequence>
<name>A0A973A8L8_9GAMM</name>
<dbReference type="Pfam" id="PF01575">
    <property type="entry name" value="MaoC_dehydratas"/>
    <property type="match status" value="1"/>
</dbReference>
<dbReference type="InterPro" id="IPR039375">
    <property type="entry name" value="NodN-like"/>
</dbReference>
<evidence type="ECO:0000313" key="3">
    <source>
        <dbReference type="Proteomes" id="UP000754644"/>
    </source>
</evidence>
<feature type="domain" description="MaoC-like" evidence="1">
    <location>
        <begin position="22"/>
        <end position="121"/>
    </location>
</feature>
<dbReference type="Proteomes" id="UP000754644">
    <property type="component" value="Unassembled WGS sequence"/>
</dbReference>
<accession>A0A973A8L8</accession>
<reference evidence="2" key="1">
    <citation type="submission" date="2020-05" db="EMBL/GenBank/DDBJ databases">
        <title>Sulfur intermediates as new biogeochemical hubs in an aquatic model microbial ecosystem.</title>
        <authorList>
            <person name="Vigneron A."/>
        </authorList>
    </citation>
    <scope>NUCLEOTIDE SEQUENCE</scope>
    <source>
        <strain evidence="2">Bin.250</strain>
    </source>
</reference>
<evidence type="ECO:0000313" key="2">
    <source>
        <dbReference type="EMBL" id="NQV64532.1"/>
    </source>
</evidence>
<dbReference type="AlphaFoldDB" id="A0A973A8L8"/>